<keyword evidence="3" id="KW-1185">Reference proteome</keyword>
<organism evidence="2 3">
    <name type="scientific">Shewanella psychrophila</name>
    <dbReference type="NCBI Taxonomy" id="225848"/>
    <lineage>
        <taxon>Bacteria</taxon>
        <taxon>Pseudomonadati</taxon>
        <taxon>Pseudomonadota</taxon>
        <taxon>Gammaproteobacteria</taxon>
        <taxon>Alteromonadales</taxon>
        <taxon>Shewanellaceae</taxon>
        <taxon>Shewanella</taxon>
    </lineage>
</organism>
<proteinExistence type="predicted"/>
<dbReference type="EMBL" id="CP014782">
    <property type="protein sequence ID" value="AQS37302.1"/>
    <property type="molecule type" value="Genomic_DNA"/>
</dbReference>
<feature type="region of interest" description="Disordered" evidence="1">
    <location>
        <begin position="44"/>
        <end position="64"/>
    </location>
</feature>
<protein>
    <submittedName>
        <fullName evidence="2">Uncharacterized protein</fullName>
    </submittedName>
</protein>
<dbReference type="STRING" id="225848.Sps_02144"/>
<name>A0A1S6HP72_9GAMM</name>
<dbReference type="KEGG" id="spsw:Sps_02144"/>
<evidence type="ECO:0000256" key="1">
    <source>
        <dbReference type="SAM" id="MobiDB-lite"/>
    </source>
</evidence>
<gene>
    <name evidence="2" type="ORF">Sps_02144</name>
</gene>
<accession>A0A1S6HP72</accession>
<reference evidence="2 3" key="1">
    <citation type="submission" date="2016-03" db="EMBL/GenBank/DDBJ databases">
        <title>Complete genome sequence of Shewanella psychrophila WP2, a deep sea bacterium isolated from west Pacific sediment.</title>
        <authorList>
            <person name="Xu G."/>
            <person name="Jian H."/>
        </authorList>
    </citation>
    <scope>NUCLEOTIDE SEQUENCE [LARGE SCALE GENOMIC DNA]</scope>
    <source>
        <strain evidence="2 3">WP2</strain>
    </source>
</reference>
<dbReference type="Proteomes" id="UP000189545">
    <property type="component" value="Chromosome"/>
</dbReference>
<dbReference type="AlphaFoldDB" id="A0A1S6HP72"/>
<sequence>MRHFSRLKHIKHIHRSAHIRRMRFFTSQHTANNILFGLPEQIQDNDPPASEDSEELVIPVDKTA</sequence>
<evidence type="ECO:0000313" key="2">
    <source>
        <dbReference type="EMBL" id="AQS37302.1"/>
    </source>
</evidence>
<evidence type="ECO:0000313" key="3">
    <source>
        <dbReference type="Proteomes" id="UP000189545"/>
    </source>
</evidence>